<evidence type="ECO:0000259" key="2">
    <source>
        <dbReference type="PROSITE" id="PS51673"/>
    </source>
</evidence>
<feature type="compositionally biased region" description="Polar residues" evidence="1">
    <location>
        <begin position="51"/>
        <end position="87"/>
    </location>
</feature>
<reference evidence="4" key="1">
    <citation type="submission" date="2016-11" db="UniProtKB">
        <authorList>
            <consortium name="WormBaseParasite"/>
        </authorList>
    </citation>
    <scope>IDENTIFICATION</scope>
</reference>
<organism evidence="3 4">
    <name type="scientific">Steinernema glaseri</name>
    <dbReference type="NCBI Taxonomy" id="37863"/>
    <lineage>
        <taxon>Eukaryota</taxon>
        <taxon>Metazoa</taxon>
        <taxon>Ecdysozoa</taxon>
        <taxon>Nematoda</taxon>
        <taxon>Chromadorea</taxon>
        <taxon>Rhabditida</taxon>
        <taxon>Tylenchina</taxon>
        <taxon>Panagrolaimomorpha</taxon>
        <taxon>Strongyloidoidea</taxon>
        <taxon>Steinernematidae</taxon>
        <taxon>Steinernema</taxon>
    </lineage>
</organism>
<dbReference type="PANTHER" id="PTHR31796:SF2">
    <property type="entry name" value="SUZ DOMAIN-CONTAINING PROTEIN 1"/>
    <property type="match status" value="1"/>
</dbReference>
<evidence type="ECO:0000313" key="4">
    <source>
        <dbReference type="WBParaSite" id="L893_g32431.t1"/>
    </source>
</evidence>
<dbReference type="Proteomes" id="UP000095287">
    <property type="component" value="Unplaced"/>
</dbReference>
<dbReference type="InterPro" id="IPR039228">
    <property type="entry name" value="SZRD1"/>
</dbReference>
<feature type="compositionally biased region" description="Acidic residues" evidence="1">
    <location>
        <begin position="15"/>
        <end position="24"/>
    </location>
</feature>
<feature type="region of interest" description="Disordered" evidence="1">
    <location>
        <begin position="260"/>
        <end position="398"/>
    </location>
</feature>
<accession>A0A1I8A3B0</accession>
<name>A0A1I8A3B0_9BILA</name>
<feature type="compositionally biased region" description="Pro residues" evidence="1">
    <location>
        <begin position="261"/>
        <end position="280"/>
    </location>
</feature>
<keyword evidence="3" id="KW-1185">Reference proteome</keyword>
<dbReference type="PANTHER" id="PTHR31796">
    <property type="entry name" value="SUZ DOMAIN-CONTAINING PROTEIN 1"/>
    <property type="match status" value="1"/>
</dbReference>
<feature type="region of interest" description="Disordered" evidence="1">
    <location>
        <begin position="1"/>
        <end position="24"/>
    </location>
</feature>
<feature type="compositionally biased region" description="Polar residues" evidence="1">
    <location>
        <begin position="388"/>
        <end position="398"/>
    </location>
</feature>
<feature type="region of interest" description="Disordered" evidence="1">
    <location>
        <begin position="48"/>
        <end position="168"/>
    </location>
</feature>
<dbReference type="Pfam" id="PF12752">
    <property type="entry name" value="SUZ"/>
    <property type="match status" value="1"/>
</dbReference>
<proteinExistence type="predicted"/>
<evidence type="ECO:0000313" key="3">
    <source>
        <dbReference type="Proteomes" id="UP000095287"/>
    </source>
</evidence>
<feature type="compositionally biased region" description="Basic and acidic residues" evidence="1">
    <location>
        <begin position="117"/>
        <end position="127"/>
    </location>
</feature>
<dbReference type="WBParaSite" id="L893_g32431.t1">
    <property type="protein sequence ID" value="L893_g32431.t1"/>
    <property type="gene ID" value="L893_g32431"/>
</dbReference>
<sequence>MSECHTEAVRRNDDVADSWEDVGDEQIAQVEQKQKIIQKQREAEEELRKLSVQSSINSGRDSPSTSSPEVQQNFKILRRPQSSSSLGHDSRIVRKKGGPTGDKLKSLQERQAAYQQARDRIFGDKAPIEAFQEALSDSVQSSSPPPPQEKIEPPKRNTSKNHLSDVPMKETVPTAQTWDVSHASALTQATYQQYFSAQPHGYQSPIMMTPRILGLPSNMSSSAAYPGTSAMGMNPPAPNPGYVSHYSYGQNHQMPLTNAPPTHPTITPPLLRPSVSPPMPSFGHQVPSASVSQCRGSHVNNGGTPQGRNRKQNQMVPNNLPKGKQVNFPQRAGIGGKSKSVDIKPLVSNPVYYDASRPPPSISNTSGLQAQNYGRQPVRFLTGPPPQSSQRSAGQPQR</sequence>
<protein>
    <submittedName>
        <fullName evidence="4">SUZ domain-containing protein</fullName>
    </submittedName>
</protein>
<feature type="domain" description="SUZ" evidence="2">
    <location>
        <begin position="48"/>
        <end position="126"/>
    </location>
</feature>
<dbReference type="PROSITE" id="PS51673">
    <property type="entry name" value="SUZ"/>
    <property type="match status" value="1"/>
</dbReference>
<feature type="compositionally biased region" description="Polar residues" evidence="1">
    <location>
        <begin position="362"/>
        <end position="374"/>
    </location>
</feature>
<dbReference type="InterPro" id="IPR024771">
    <property type="entry name" value="SUZ"/>
</dbReference>
<feature type="compositionally biased region" description="Basic and acidic residues" evidence="1">
    <location>
        <begin position="1"/>
        <end position="14"/>
    </location>
</feature>
<evidence type="ECO:0000256" key="1">
    <source>
        <dbReference type="SAM" id="MobiDB-lite"/>
    </source>
</evidence>
<feature type="compositionally biased region" description="Polar residues" evidence="1">
    <location>
        <begin position="287"/>
        <end position="317"/>
    </location>
</feature>
<dbReference type="AlphaFoldDB" id="A0A1I8A3B0"/>